<proteinExistence type="predicted"/>
<comment type="caution">
    <text evidence="1">The sequence shown here is derived from an EMBL/GenBank/DDBJ whole genome shotgun (WGS) entry which is preliminary data.</text>
</comment>
<organism evidence="1 2">
    <name type="scientific">SAR324 cluster bacterium</name>
    <dbReference type="NCBI Taxonomy" id="2024889"/>
    <lineage>
        <taxon>Bacteria</taxon>
        <taxon>Deltaproteobacteria</taxon>
        <taxon>SAR324 cluster</taxon>
    </lineage>
</organism>
<reference evidence="1 2" key="1">
    <citation type="journal article" date="2020" name="Biotechnol. Biofuels">
        <title>New insights from the biogas microbiome by comprehensive genome-resolved metagenomics of nearly 1600 species originating from multiple anaerobic digesters.</title>
        <authorList>
            <person name="Campanaro S."/>
            <person name="Treu L."/>
            <person name="Rodriguez-R L.M."/>
            <person name="Kovalovszki A."/>
            <person name="Ziels R.M."/>
            <person name="Maus I."/>
            <person name="Zhu X."/>
            <person name="Kougias P.G."/>
            <person name="Basile A."/>
            <person name="Luo G."/>
            <person name="Schluter A."/>
            <person name="Konstantinidis K.T."/>
            <person name="Angelidaki I."/>
        </authorList>
    </citation>
    <scope>NUCLEOTIDE SEQUENCE [LARGE SCALE GENOMIC DNA]</scope>
    <source>
        <strain evidence="1">AS27yjCOA_65</strain>
    </source>
</reference>
<dbReference type="SUPFAM" id="SSF48452">
    <property type="entry name" value="TPR-like"/>
    <property type="match status" value="1"/>
</dbReference>
<dbReference type="InterPro" id="IPR011990">
    <property type="entry name" value="TPR-like_helical_dom_sf"/>
</dbReference>
<sequence length="103" mass="11367">LALDKLVRTQLAQKEKKTCGLCSVSVEELMAQGIEHLKAGNYQEALSTLESVSVATPPRDLNLLIAISSEALGDFSKAQQFFQKELLYYPDNTDAQLLLRLPS</sequence>
<dbReference type="Proteomes" id="UP000524246">
    <property type="component" value="Unassembled WGS sequence"/>
</dbReference>
<dbReference type="Gene3D" id="1.25.40.10">
    <property type="entry name" value="Tetratricopeptide repeat domain"/>
    <property type="match status" value="1"/>
</dbReference>
<evidence type="ECO:0008006" key="3">
    <source>
        <dbReference type="Google" id="ProtNLM"/>
    </source>
</evidence>
<name>A0A7X9FPH7_9DELT</name>
<dbReference type="AlphaFoldDB" id="A0A7X9FPH7"/>
<accession>A0A7X9FPH7</accession>
<feature type="non-terminal residue" evidence="1">
    <location>
        <position position="1"/>
    </location>
</feature>
<evidence type="ECO:0000313" key="2">
    <source>
        <dbReference type="Proteomes" id="UP000524246"/>
    </source>
</evidence>
<evidence type="ECO:0000313" key="1">
    <source>
        <dbReference type="EMBL" id="NMC61910.1"/>
    </source>
</evidence>
<gene>
    <name evidence="1" type="ORF">GYA55_01945</name>
</gene>
<dbReference type="EMBL" id="JAAZON010000077">
    <property type="protein sequence ID" value="NMC61910.1"/>
    <property type="molecule type" value="Genomic_DNA"/>
</dbReference>
<protein>
    <recommendedName>
        <fullName evidence="3">Tetratricopeptide repeat protein</fullName>
    </recommendedName>
</protein>